<feature type="transmembrane region" description="Helical" evidence="1">
    <location>
        <begin position="40"/>
        <end position="62"/>
    </location>
</feature>
<evidence type="ECO:0000313" key="3">
    <source>
        <dbReference type="Proteomes" id="UP000653308"/>
    </source>
</evidence>
<sequence>MSESGRALLVQRVGRLLCWSLAAGMLTAAADLVLDPRAAWWRSLWLLPWYLTGLSVLAWAVLRARQKAAQRPDEEDVSPERWEQAA</sequence>
<name>A0ABQ3ACY2_9ACTN</name>
<keyword evidence="3" id="KW-1185">Reference proteome</keyword>
<dbReference type="EMBL" id="BMWE01000024">
    <property type="protein sequence ID" value="GGY45583.1"/>
    <property type="molecule type" value="Genomic_DNA"/>
</dbReference>
<evidence type="ECO:0000313" key="2">
    <source>
        <dbReference type="EMBL" id="GGY45583.1"/>
    </source>
</evidence>
<gene>
    <name evidence="2" type="ORF">GCM10010384_60330</name>
</gene>
<dbReference type="Proteomes" id="UP000653308">
    <property type="component" value="Unassembled WGS sequence"/>
</dbReference>
<keyword evidence="1" id="KW-0812">Transmembrane</keyword>
<keyword evidence="1" id="KW-0472">Membrane</keyword>
<proteinExistence type="predicted"/>
<evidence type="ECO:0000256" key="1">
    <source>
        <dbReference type="SAM" id="Phobius"/>
    </source>
</evidence>
<organism evidence="2 3">
    <name type="scientific">Streptomyces djakartensis</name>
    <dbReference type="NCBI Taxonomy" id="68193"/>
    <lineage>
        <taxon>Bacteria</taxon>
        <taxon>Bacillati</taxon>
        <taxon>Actinomycetota</taxon>
        <taxon>Actinomycetes</taxon>
        <taxon>Kitasatosporales</taxon>
        <taxon>Streptomycetaceae</taxon>
        <taxon>Streptomyces</taxon>
    </lineage>
</organism>
<comment type="caution">
    <text evidence="2">The sequence shown here is derived from an EMBL/GenBank/DDBJ whole genome shotgun (WGS) entry which is preliminary data.</text>
</comment>
<protein>
    <submittedName>
        <fullName evidence="2">Uncharacterized protein</fullName>
    </submittedName>
</protein>
<accession>A0ABQ3ACY2</accession>
<reference evidence="3" key="1">
    <citation type="journal article" date="2019" name="Int. J. Syst. Evol. Microbiol.">
        <title>The Global Catalogue of Microorganisms (GCM) 10K type strain sequencing project: providing services to taxonomists for standard genome sequencing and annotation.</title>
        <authorList>
            <consortium name="The Broad Institute Genomics Platform"/>
            <consortium name="The Broad Institute Genome Sequencing Center for Infectious Disease"/>
            <person name="Wu L."/>
            <person name="Ma J."/>
        </authorList>
    </citation>
    <scope>NUCLEOTIDE SEQUENCE [LARGE SCALE GENOMIC DNA]</scope>
    <source>
        <strain evidence="3">JCM 4957</strain>
    </source>
</reference>
<keyword evidence="1" id="KW-1133">Transmembrane helix</keyword>
<dbReference type="RefSeq" id="WP_190201116.1">
    <property type="nucleotide sequence ID" value="NZ_BMWE01000024.1"/>
</dbReference>